<dbReference type="OrthoDB" id="8854364at2"/>
<reference evidence="1 2" key="1">
    <citation type="submission" date="2019-06" db="EMBL/GenBank/DDBJ databases">
        <title>Sorghum-associated microbial communities from plants grown in Nebraska, USA.</title>
        <authorList>
            <person name="Schachtman D."/>
        </authorList>
    </citation>
    <scope>NUCLEOTIDE SEQUENCE [LARGE SCALE GENOMIC DNA]</scope>
    <source>
        <strain evidence="1 2">T529</strain>
    </source>
</reference>
<proteinExistence type="predicted"/>
<sequence>MSDVTGSKPNTGFRNRSTLRWLAAGACALLVGCSDEMVPASVMGYNHMSDWGIESFTVDGAGGPNITPEAGGGKSSCCGKIPAHWRAGMKVKVQWSYDTTQGGPRPPPPQEAVVEIPEYSKRTGDIQAHFYPNHKVKVVVSNYGIEHPRYPMSEEDKLPWKTSKQLLEYEKEGRLPE</sequence>
<dbReference type="Pfam" id="PF11745">
    <property type="entry name" value="DUF3304"/>
    <property type="match status" value="1"/>
</dbReference>
<dbReference type="AlphaFoldDB" id="A0A561B9Z6"/>
<comment type="caution">
    <text evidence="1">The sequence shown here is derived from an EMBL/GenBank/DDBJ whole genome shotgun (WGS) entry which is preliminary data.</text>
</comment>
<dbReference type="EMBL" id="VIVL01000016">
    <property type="protein sequence ID" value="TWD75751.1"/>
    <property type="molecule type" value="Genomic_DNA"/>
</dbReference>
<organism evidence="1 2">
    <name type="scientific">Variovorax beijingensis</name>
    <dbReference type="NCBI Taxonomy" id="2496117"/>
    <lineage>
        <taxon>Bacteria</taxon>
        <taxon>Pseudomonadati</taxon>
        <taxon>Pseudomonadota</taxon>
        <taxon>Betaproteobacteria</taxon>
        <taxon>Burkholderiales</taxon>
        <taxon>Comamonadaceae</taxon>
        <taxon>Variovorax</taxon>
    </lineage>
</organism>
<dbReference type="RefSeq" id="WP_145747299.1">
    <property type="nucleotide sequence ID" value="NZ_VIVL01000016.1"/>
</dbReference>
<dbReference type="Proteomes" id="UP000319722">
    <property type="component" value="Unassembled WGS sequence"/>
</dbReference>
<evidence type="ECO:0000313" key="2">
    <source>
        <dbReference type="Proteomes" id="UP000319722"/>
    </source>
</evidence>
<dbReference type="InterPro" id="IPR021733">
    <property type="entry name" value="DUF3304"/>
</dbReference>
<evidence type="ECO:0000313" key="1">
    <source>
        <dbReference type="EMBL" id="TWD75751.1"/>
    </source>
</evidence>
<accession>A0A561B9Z6</accession>
<name>A0A561B9Z6_9BURK</name>
<gene>
    <name evidence="1" type="ORF">FB547_11678</name>
</gene>
<protein>
    <submittedName>
        <fullName evidence="1">Uncharacterized protein DUF3304</fullName>
    </submittedName>
</protein>